<dbReference type="GeneID" id="63771054"/>
<dbReference type="STRING" id="1141098.A0A1Y2EEP3"/>
<evidence type="ECO:0008006" key="4">
    <source>
        <dbReference type="Google" id="ProtNLM"/>
    </source>
</evidence>
<feature type="transmembrane region" description="Helical" evidence="1">
    <location>
        <begin position="66"/>
        <end position="89"/>
    </location>
</feature>
<feature type="transmembrane region" description="Helical" evidence="1">
    <location>
        <begin position="7"/>
        <end position="29"/>
    </location>
</feature>
<name>A0A1Y2EEP3_9PEZI</name>
<feature type="non-terminal residue" evidence="2">
    <location>
        <position position="229"/>
    </location>
</feature>
<dbReference type="OrthoDB" id="5241662at2759"/>
<feature type="transmembrane region" description="Helical" evidence="1">
    <location>
        <begin position="129"/>
        <end position="154"/>
    </location>
</feature>
<dbReference type="EMBL" id="MCFJ01000002">
    <property type="protein sequence ID" value="ORY70030.1"/>
    <property type="molecule type" value="Genomic_DNA"/>
</dbReference>
<organism evidence="2 3">
    <name type="scientific">Pseudomassariella vexata</name>
    <dbReference type="NCBI Taxonomy" id="1141098"/>
    <lineage>
        <taxon>Eukaryota</taxon>
        <taxon>Fungi</taxon>
        <taxon>Dikarya</taxon>
        <taxon>Ascomycota</taxon>
        <taxon>Pezizomycotina</taxon>
        <taxon>Sordariomycetes</taxon>
        <taxon>Xylariomycetidae</taxon>
        <taxon>Amphisphaeriales</taxon>
        <taxon>Pseudomassariaceae</taxon>
        <taxon>Pseudomassariella</taxon>
    </lineage>
</organism>
<keyword evidence="1" id="KW-1133">Transmembrane helix</keyword>
<sequence>TPIWVLVARIFQITLSFIVVCASGWFIHGLYLNELGFAIVCGLFTWIISLYTILTEKIRACQRGYNTWAVLSLEGLMIIFWLATMGAVASARAAFKYNVNATCTSDGSAVNSGHCTISKRVTGVASPEALGVVSGVAGLCAIIMLLFVASFAYVCHFFRLSLASPTADPGKHIGGATSVQFNPTPGAAMQPLMNQDQQQLYNHEQPRWAENQVYVQQMIYPQQTQVYDP</sequence>
<accession>A0A1Y2EEP3</accession>
<dbReference type="RefSeq" id="XP_040719980.1">
    <property type="nucleotide sequence ID" value="XM_040854842.1"/>
</dbReference>
<comment type="caution">
    <text evidence="2">The sequence shown here is derived from an EMBL/GenBank/DDBJ whole genome shotgun (WGS) entry which is preliminary data.</text>
</comment>
<evidence type="ECO:0000313" key="3">
    <source>
        <dbReference type="Proteomes" id="UP000193689"/>
    </source>
</evidence>
<protein>
    <recommendedName>
        <fullName evidence="4">MARVEL domain-containing protein</fullName>
    </recommendedName>
</protein>
<dbReference type="Proteomes" id="UP000193689">
    <property type="component" value="Unassembled WGS sequence"/>
</dbReference>
<feature type="non-terminal residue" evidence="2">
    <location>
        <position position="1"/>
    </location>
</feature>
<gene>
    <name evidence="2" type="ORF">BCR38DRAFT_328861</name>
</gene>
<evidence type="ECO:0000313" key="2">
    <source>
        <dbReference type="EMBL" id="ORY70030.1"/>
    </source>
</evidence>
<dbReference type="PANTHER" id="PTHR37451">
    <property type="entry name" value="MARVEL DOMAIN"/>
    <property type="match status" value="1"/>
</dbReference>
<dbReference type="AlphaFoldDB" id="A0A1Y2EEP3"/>
<evidence type="ECO:0000256" key="1">
    <source>
        <dbReference type="SAM" id="Phobius"/>
    </source>
</evidence>
<dbReference type="PANTHER" id="PTHR37451:SF4">
    <property type="entry name" value="MARVEL DOMAIN-CONTAINING PROTEIN"/>
    <property type="match status" value="1"/>
</dbReference>
<dbReference type="InParanoid" id="A0A1Y2EEP3"/>
<keyword evidence="1" id="KW-0472">Membrane</keyword>
<reference evidence="2 3" key="1">
    <citation type="submission" date="2016-07" db="EMBL/GenBank/DDBJ databases">
        <title>Pervasive Adenine N6-methylation of Active Genes in Fungi.</title>
        <authorList>
            <consortium name="DOE Joint Genome Institute"/>
            <person name="Mondo S.J."/>
            <person name="Dannebaum R.O."/>
            <person name="Kuo R.C."/>
            <person name="Labutti K."/>
            <person name="Haridas S."/>
            <person name="Kuo A."/>
            <person name="Salamov A."/>
            <person name="Ahrendt S.R."/>
            <person name="Lipzen A."/>
            <person name="Sullivan W."/>
            <person name="Andreopoulos W.B."/>
            <person name="Clum A."/>
            <person name="Lindquist E."/>
            <person name="Daum C."/>
            <person name="Ramamoorthy G.K."/>
            <person name="Gryganskyi A."/>
            <person name="Culley D."/>
            <person name="Magnuson J.K."/>
            <person name="James T.Y."/>
            <person name="O'Malley M.A."/>
            <person name="Stajich J.E."/>
            <person name="Spatafora J.W."/>
            <person name="Visel A."/>
            <person name="Grigoriev I.V."/>
        </authorList>
    </citation>
    <scope>NUCLEOTIDE SEQUENCE [LARGE SCALE GENOMIC DNA]</scope>
    <source>
        <strain evidence="2 3">CBS 129021</strain>
    </source>
</reference>
<keyword evidence="3" id="KW-1185">Reference proteome</keyword>
<keyword evidence="1" id="KW-0812">Transmembrane</keyword>
<proteinExistence type="predicted"/>
<feature type="transmembrane region" description="Helical" evidence="1">
    <location>
        <begin position="35"/>
        <end position="54"/>
    </location>
</feature>